<feature type="domain" description="Translation initiation factor 3 N-terminal" evidence="8">
    <location>
        <begin position="7"/>
        <end position="75"/>
    </location>
</feature>
<dbReference type="GO" id="GO:0016020">
    <property type="term" value="C:membrane"/>
    <property type="evidence" value="ECO:0007669"/>
    <property type="project" value="TreeGrafter"/>
</dbReference>
<protein>
    <recommendedName>
        <fullName evidence="4 5">Translation initiation factor IF-3</fullName>
    </recommendedName>
</protein>
<name>A0A399FYE3_UNCN2</name>
<dbReference type="InterPro" id="IPR019815">
    <property type="entry name" value="Translation_initiation_fac_3_C"/>
</dbReference>
<dbReference type="Proteomes" id="UP000266287">
    <property type="component" value="Unassembled WGS sequence"/>
</dbReference>
<dbReference type="Gene3D" id="3.10.20.80">
    <property type="entry name" value="Translation initiation factor 3 (IF-3), N-terminal domain"/>
    <property type="match status" value="1"/>
</dbReference>
<evidence type="ECO:0000313" key="9">
    <source>
        <dbReference type="EMBL" id="RII00252.1"/>
    </source>
</evidence>
<comment type="caution">
    <text evidence="9">The sequence shown here is derived from an EMBL/GenBank/DDBJ whole genome shotgun (WGS) entry which is preliminary data.</text>
</comment>
<dbReference type="InterPro" id="IPR001288">
    <property type="entry name" value="Translation_initiation_fac_3"/>
</dbReference>
<comment type="similarity">
    <text evidence="1 4 6">Belongs to the IF-3 family.</text>
</comment>
<dbReference type="Pfam" id="PF00707">
    <property type="entry name" value="IF3_C"/>
    <property type="match status" value="1"/>
</dbReference>
<dbReference type="SUPFAM" id="SSF55200">
    <property type="entry name" value="Translation initiation factor IF3, C-terminal domain"/>
    <property type="match status" value="1"/>
</dbReference>
<comment type="subcellular location">
    <subcellularLocation>
        <location evidence="4 6">Cytoplasm</location>
    </subcellularLocation>
</comment>
<dbReference type="NCBIfam" id="TIGR00168">
    <property type="entry name" value="infC"/>
    <property type="match status" value="1"/>
</dbReference>
<keyword evidence="2 4" id="KW-0396">Initiation factor</keyword>
<evidence type="ECO:0000256" key="6">
    <source>
        <dbReference type="RuleBase" id="RU000646"/>
    </source>
</evidence>
<evidence type="ECO:0000259" key="8">
    <source>
        <dbReference type="Pfam" id="PF05198"/>
    </source>
</evidence>
<feature type="domain" description="Translation initiation factor 3 C-terminal" evidence="7">
    <location>
        <begin position="85"/>
        <end position="168"/>
    </location>
</feature>
<dbReference type="InterPro" id="IPR019814">
    <property type="entry name" value="Translation_initiation_fac_3_N"/>
</dbReference>
<comment type="subunit">
    <text evidence="4 6">Monomer.</text>
</comment>
<dbReference type="PANTHER" id="PTHR10938">
    <property type="entry name" value="TRANSLATION INITIATION FACTOR IF-3"/>
    <property type="match status" value="1"/>
</dbReference>
<proteinExistence type="inferred from homology"/>
<dbReference type="GO" id="GO:0043022">
    <property type="term" value="F:ribosome binding"/>
    <property type="evidence" value="ECO:0007669"/>
    <property type="project" value="TreeGrafter"/>
</dbReference>
<dbReference type="InterPro" id="IPR019813">
    <property type="entry name" value="Translation_initiation_fac3_CS"/>
</dbReference>
<dbReference type="Gene3D" id="3.30.110.10">
    <property type="entry name" value="Translation initiation factor 3 (IF-3), C-terminal domain"/>
    <property type="match status" value="1"/>
</dbReference>
<reference evidence="9 10" key="1">
    <citation type="submission" date="2018-08" db="EMBL/GenBank/DDBJ databases">
        <title>Draft genome of candidate division NPL-UPA2 bacterium Unc8 that adapted to ultra-basic serpentinizing groundwater.</title>
        <authorList>
            <person name="Ishii S."/>
            <person name="Suzuki S."/>
            <person name="Nealson K.H."/>
        </authorList>
    </citation>
    <scope>NUCLEOTIDE SEQUENCE [LARGE SCALE GENOMIC DNA]</scope>
    <source>
        <strain evidence="9">Unc8</strain>
    </source>
</reference>
<accession>A0A399FYE3</accession>
<evidence type="ECO:0000259" key="7">
    <source>
        <dbReference type="Pfam" id="PF00707"/>
    </source>
</evidence>
<evidence type="ECO:0000256" key="1">
    <source>
        <dbReference type="ARBA" id="ARBA00005439"/>
    </source>
</evidence>
<dbReference type="SUPFAM" id="SSF54364">
    <property type="entry name" value="Translation initiation factor IF3, N-terminal domain"/>
    <property type="match status" value="1"/>
</dbReference>
<dbReference type="InterPro" id="IPR036788">
    <property type="entry name" value="T_IF-3_C_sf"/>
</dbReference>
<comment type="function">
    <text evidence="4 6">IF-3 binds to the 30S ribosomal subunit and shifts the equilibrium between 70S ribosomes and their 50S and 30S subunits in favor of the free subunits, thus enhancing the availability of 30S subunits on which protein synthesis initiation begins.</text>
</comment>
<keyword evidence="3 4" id="KW-0648">Protein biosynthesis</keyword>
<dbReference type="GO" id="GO:0005829">
    <property type="term" value="C:cytosol"/>
    <property type="evidence" value="ECO:0007669"/>
    <property type="project" value="TreeGrafter"/>
</dbReference>
<evidence type="ECO:0000313" key="10">
    <source>
        <dbReference type="Proteomes" id="UP000266287"/>
    </source>
</evidence>
<keyword evidence="4" id="KW-0963">Cytoplasm</keyword>
<dbReference type="PANTHER" id="PTHR10938:SF0">
    <property type="entry name" value="TRANSLATION INITIATION FACTOR IF-3, MITOCHONDRIAL"/>
    <property type="match status" value="1"/>
</dbReference>
<gene>
    <name evidence="4" type="primary">infC</name>
    <name evidence="9" type="ORF">B9J77_02905</name>
</gene>
<dbReference type="GO" id="GO:0003743">
    <property type="term" value="F:translation initiation factor activity"/>
    <property type="evidence" value="ECO:0007669"/>
    <property type="project" value="UniProtKB-UniRule"/>
</dbReference>
<dbReference type="InterPro" id="IPR036787">
    <property type="entry name" value="T_IF-3_N_sf"/>
</dbReference>
<evidence type="ECO:0000256" key="5">
    <source>
        <dbReference type="NCBIfam" id="TIGR00168"/>
    </source>
</evidence>
<dbReference type="Pfam" id="PF05198">
    <property type="entry name" value="IF3_N"/>
    <property type="match status" value="1"/>
</dbReference>
<dbReference type="AlphaFoldDB" id="A0A399FYE3"/>
<dbReference type="FunFam" id="3.10.20.80:FF:000001">
    <property type="entry name" value="Translation initiation factor IF-3"/>
    <property type="match status" value="1"/>
</dbReference>
<dbReference type="PROSITE" id="PS00938">
    <property type="entry name" value="IF3"/>
    <property type="match status" value="1"/>
</dbReference>
<dbReference type="HAMAP" id="MF_00080">
    <property type="entry name" value="IF_3"/>
    <property type="match status" value="1"/>
</dbReference>
<organism evidence="9 10">
    <name type="scientific">candidate division NPL-UPA2 bacterium Unc8</name>
    <dbReference type="NCBI Taxonomy" id="1980939"/>
    <lineage>
        <taxon>Bacteria</taxon>
    </lineage>
</organism>
<evidence type="ECO:0000256" key="4">
    <source>
        <dbReference type="HAMAP-Rule" id="MF_00080"/>
    </source>
</evidence>
<evidence type="ECO:0000256" key="2">
    <source>
        <dbReference type="ARBA" id="ARBA00022540"/>
    </source>
</evidence>
<dbReference type="GO" id="GO:0032790">
    <property type="term" value="P:ribosome disassembly"/>
    <property type="evidence" value="ECO:0007669"/>
    <property type="project" value="TreeGrafter"/>
</dbReference>
<sequence length="169" mass="19124">MDKKVRVNKAIRAREIRVIGADNNQIGIVPLQEALKLAGEKGLDLVEVAAEAEPPVCRIMNYGKYKYEQSKKVHQAHRKEKRGGVKEIKMRSRIEEHDYQVKLRHAQEFLNAGHRLKVTVVFYGREGSHRDIGRKILERLSSDLVTSGQVEGAFREEGASIALDIVPKS</sequence>
<dbReference type="EMBL" id="NDHY01000005">
    <property type="protein sequence ID" value="RII00252.1"/>
    <property type="molecule type" value="Genomic_DNA"/>
</dbReference>
<evidence type="ECO:0000256" key="3">
    <source>
        <dbReference type="ARBA" id="ARBA00022917"/>
    </source>
</evidence>